<dbReference type="STRING" id="1759059.ATE48_17010"/>
<dbReference type="AlphaFoldDB" id="A0A1B1ALQ0"/>
<dbReference type="InParanoid" id="A0A1B1ALQ0"/>
<name>A0A1B1ALQ0_9PROT</name>
<evidence type="ECO:0000313" key="2">
    <source>
        <dbReference type="Proteomes" id="UP000092498"/>
    </source>
</evidence>
<keyword evidence="2" id="KW-1185">Reference proteome</keyword>
<sequence length="59" mass="6423">MSLQRSFAENKERVMRAFGLSGEEKAALNAGDEARIKKLIGGAEPVCFVLGLTRTTKPE</sequence>
<proteinExistence type="predicted"/>
<protein>
    <recommendedName>
        <fullName evidence="3">Extradiol ring-cleavage dioxygenase LigAB LigA subunit domain-containing protein</fullName>
    </recommendedName>
</protein>
<reference evidence="1 2" key="1">
    <citation type="submission" date="2015-11" db="EMBL/GenBank/DDBJ databases">
        <title>Whole-Genome Sequence of Candidatus Oderbacter manganicum from the National Park Lower Oder Valley, Germany.</title>
        <authorList>
            <person name="Braun B."/>
            <person name="Liere K."/>
            <person name="Szewzyk U."/>
        </authorList>
    </citation>
    <scope>NUCLEOTIDE SEQUENCE [LARGE SCALE GENOMIC DNA]</scope>
    <source>
        <strain evidence="1 2">OTSz_A_272</strain>
    </source>
</reference>
<evidence type="ECO:0008006" key="3">
    <source>
        <dbReference type="Google" id="ProtNLM"/>
    </source>
</evidence>
<gene>
    <name evidence="1" type="ORF">ATE48_17010</name>
</gene>
<accession>A0A1B1ALQ0</accession>
<evidence type="ECO:0000313" key="1">
    <source>
        <dbReference type="EMBL" id="ANP47487.1"/>
    </source>
</evidence>
<dbReference type="Proteomes" id="UP000092498">
    <property type="component" value="Chromosome"/>
</dbReference>
<organism evidence="1 2">
    <name type="scientific">Candidatus Viadribacter manganicus</name>
    <dbReference type="NCBI Taxonomy" id="1759059"/>
    <lineage>
        <taxon>Bacteria</taxon>
        <taxon>Pseudomonadati</taxon>
        <taxon>Pseudomonadota</taxon>
        <taxon>Alphaproteobacteria</taxon>
        <taxon>Hyphomonadales</taxon>
        <taxon>Hyphomonadaceae</taxon>
        <taxon>Candidatus Viadribacter</taxon>
    </lineage>
</organism>
<dbReference type="KEGG" id="cbot:ATE48_17010"/>
<dbReference type="EMBL" id="CP013244">
    <property type="protein sequence ID" value="ANP47487.1"/>
    <property type="molecule type" value="Genomic_DNA"/>
</dbReference>